<evidence type="ECO:0000313" key="2">
    <source>
        <dbReference type="Proteomes" id="UP000314294"/>
    </source>
</evidence>
<dbReference type="EMBL" id="SRLO01000074">
    <property type="protein sequence ID" value="TNN78382.1"/>
    <property type="molecule type" value="Genomic_DNA"/>
</dbReference>
<protein>
    <submittedName>
        <fullName evidence="1">Uncharacterized protein</fullName>
    </submittedName>
</protein>
<sequence length="238" mass="26510">MAEVEVVQYSVFDVPFRLLLLKLHIHLHIWLSHLCYLSYLCFLRRLVHFYLVPPPALAVPLMLALPLHPGRPESLQHPRSLQAPLSQPAARRGRREAWGTVLILLRLALDFWFWSVVATVSSCEMMVDVVTQRDAERLAGLGLKHSVISVRPLVGTLGRSRSNSSAARLSTALYLITTFFFQKSVAEAVKRCMGDVGALCLPGPRLSLVPPTLALLRSLRTLGGNWLSSSPSSCRRVI</sequence>
<name>A0A4Z2IMF7_9TELE</name>
<accession>A0A4Z2IMF7</accession>
<reference evidence="1 2" key="1">
    <citation type="submission" date="2019-03" db="EMBL/GenBank/DDBJ databases">
        <title>First draft genome of Liparis tanakae, snailfish: a comprehensive survey of snailfish specific genes.</title>
        <authorList>
            <person name="Kim W."/>
            <person name="Song I."/>
            <person name="Jeong J.-H."/>
            <person name="Kim D."/>
            <person name="Kim S."/>
            <person name="Ryu S."/>
            <person name="Song J.Y."/>
            <person name="Lee S.K."/>
        </authorList>
    </citation>
    <scope>NUCLEOTIDE SEQUENCE [LARGE SCALE GENOMIC DNA]</scope>
    <source>
        <tissue evidence="1">Muscle</tissue>
    </source>
</reference>
<proteinExistence type="predicted"/>
<organism evidence="1 2">
    <name type="scientific">Liparis tanakae</name>
    <name type="common">Tanaka's snailfish</name>
    <dbReference type="NCBI Taxonomy" id="230148"/>
    <lineage>
        <taxon>Eukaryota</taxon>
        <taxon>Metazoa</taxon>
        <taxon>Chordata</taxon>
        <taxon>Craniata</taxon>
        <taxon>Vertebrata</taxon>
        <taxon>Euteleostomi</taxon>
        <taxon>Actinopterygii</taxon>
        <taxon>Neopterygii</taxon>
        <taxon>Teleostei</taxon>
        <taxon>Neoteleostei</taxon>
        <taxon>Acanthomorphata</taxon>
        <taxon>Eupercaria</taxon>
        <taxon>Perciformes</taxon>
        <taxon>Cottioidei</taxon>
        <taxon>Cottales</taxon>
        <taxon>Liparidae</taxon>
        <taxon>Liparis</taxon>
    </lineage>
</organism>
<dbReference type="AlphaFoldDB" id="A0A4Z2IMF7"/>
<dbReference type="Proteomes" id="UP000314294">
    <property type="component" value="Unassembled WGS sequence"/>
</dbReference>
<evidence type="ECO:0000313" key="1">
    <source>
        <dbReference type="EMBL" id="TNN78382.1"/>
    </source>
</evidence>
<gene>
    <name evidence="1" type="ORF">EYF80_011366</name>
</gene>
<comment type="caution">
    <text evidence="1">The sequence shown here is derived from an EMBL/GenBank/DDBJ whole genome shotgun (WGS) entry which is preliminary data.</text>
</comment>
<keyword evidence="2" id="KW-1185">Reference proteome</keyword>